<dbReference type="EMBL" id="CAJNJA010006080">
    <property type="protein sequence ID" value="CAE7204943.1"/>
    <property type="molecule type" value="Genomic_DNA"/>
</dbReference>
<gene>
    <name evidence="4" type="ORF">SNEC2469_LOCUS1720</name>
</gene>
<sequence length="763" mass="84112">MASPLSEVDIRGAIPLASALSWHVSTSDPVVCQGRKDKLRKLEEGLEHETEVKIKATEDICISMMLLGCMGFMMANFYLINWPDEDIKRISWEVISSTVSIFSAVLLFQACNKVLEYYILEGMWIWGQLVIDMMHMTAWFLILQLTLAYFSGALGEHHEVGKHKLSIMSAAATESMSDFRKKLQRENSAKEHFEAVEVNVECYAILLGHITGFAAINAWGTLQQAVPRNLVWCGLVPVITLVGILCIYAGTDTLREYKTLADDEEDEWEKLWDEEVAETEDDVMALAVSFLLVQVLRFGISGQLPNSEGEDEEGSQHSATECGMLLMAAAAFGCFEIVKITCRKAIRKALGQSASGGHAGHAAHGEKEDPSVWDRLNHVWIRDICAMCTAWSLHFAVDWFLTTNLDVEGAVSAVVCAVVVTCLALGLIFVLDKLADMEFTDDEVDAALRALITSLGILIGFSWERSFDAAVGGLAEQRAFGLAPPVITLLLAIILASMVVPAWKWYILPTTLKYKKEAHHANHNDGEHGSTEHGELHDAEAPAQSADLSQPLLTGKKEVSFREGEPDVIVPSQGKEAQKRLEAQAKQLAELQAALAAKEQEVQEARRSSLALKETCEKAEQKNIDLAAACEKAHAGARLHADRAVQLEGSLQEKDKALVQRTAEAATLQEDAKRLNAEVARLQKSTGEQAALTNKLQAVSEHATKLKLLDEQREEEMTKAQVRIVDSEAAAQKWEQRATAEAKRAADLEACPVFMFNSTEQKY</sequence>
<feature type="transmembrane region" description="Helical" evidence="3">
    <location>
        <begin position="60"/>
        <end position="80"/>
    </location>
</feature>
<feature type="coiled-coil region" evidence="1">
    <location>
        <begin position="658"/>
        <end position="685"/>
    </location>
</feature>
<keyword evidence="3" id="KW-0812">Transmembrane</keyword>
<feature type="transmembrane region" description="Helical" evidence="3">
    <location>
        <begin position="229"/>
        <end position="250"/>
    </location>
</feature>
<evidence type="ECO:0000256" key="2">
    <source>
        <dbReference type="SAM" id="MobiDB-lite"/>
    </source>
</evidence>
<dbReference type="Proteomes" id="UP000601435">
    <property type="component" value="Unassembled WGS sequence"/>
</dbReference>
<feature type="compositionally biased region" description="Basic and acidic residues" evidence="2">
    <location>
        <begin position="519"/>
        <end position="540"/>
    </location>
</feature>
<evidence type="ECO:0000256" key="1">
    <source>
        <dbReference type="SAM" id="Coils"/>
    </source>
</evidence>
<feature type="coiled-coil region" evidence="1">
    <location>
        <begin position="574"/>
        <end position="622"/>
    </location>
</feature>
<reference evidence="4" key="1">
    <citation type="submission" date="2021-02" db="EMBL/GenBank/DDBJ databases">
        <authorList>
            <person name="Dougan E. K."/>
            <person name="Rhodes N."/>
            <person name="Thang M."/>
            <person name="Chan C."/>
        </authorList>
    </citation>
    <scope>NUCLEOTIDE SEQUENCE</scope>
</reference>
<accession>A0A812JEP9</accession>
<feature type="transmembrane region" description="Helical" evidence="3">
    <location>
        <begin position="409"/>
        <end position="434"/>
    </location>
</feature>
<protein>
    <submittedName>
        <fullName evidence="4">Uncharacterized protein</fullName>
    </submittedName>
</protein>
<name>A0A812JEP9_9DINO</name>
<evidence type="ECO:0000256" key="3">
    <source>
        <dbReference type="SAM" id="Phobius"/>
    </source>
</evidence>
<keyword evidence="1" id="KW-0175">Coiled coil</keyword>
<keyword evidence="3" id="KW-1133">Transmembrane helix</keyword>
<keyword evidence="3" id="KW-0472">Membrane</keyword>
<feature type="region of interest" description="Disordered" evidence="2">
    <location>
        <begin position="519"/>
        <end position="549"/>
    </location>
</feature>
<keyword evidence="5" id="KW-1185">Reference proteome</keyword>
<comment type="caution">
    <text evidence="4">The sequence shown here is derived from an EMBL/GenBank/DDBJ whole genome shotgun (WGS) entry which is preliminary data.</text>
</comment>
<feature type="transmembrane region" description="Helical" evidence="3">
    <location>
        <begin position="483"/>
        <end position="506"/>
    </location>
</feature>
<dbReference type="OrthoDB" id="419860at2759"/>
<organism evidence="4 5">
    <name type="scientific">Symbiodinium necroappetens</name>
    <dbReference type="NCBI Taxonomy" id="1628268"/>
    <lineage>
        <taxon>Eukaryota</taxon>
        <taxon>Sar</taxon>
        <taxon>Alveolata</taxon>
        <taxon>Dinophyceae</taxon>
        <taxon>Suessiales</taxon>
        <taxon>Symbiodiniaceae</taxon>
        <taxon>Symbiodinium</taxon>
    </lineage>
</organism>
<feature type="transmembrane region" description="Helical" evidence="3">
    <location>
        <begin position="446"/>
        <end position="463"/>
    </location>
</feature>
<dbReference type="AlphaFoldDB" id="A0A812JEP9"/>
<proteinExistence type="predicted"/>
<feature type="transmembrane region" description="Helical" evidence="3">
    <location>
        <begin position="203"/>
        <end position="222"/>
    </location>
</feature>
<evidence type="ECO:0000313" key="5">
    <source>
        <dbReference type="Proteomes" id="UP000601435"/>
    </source>
</evidence>
<evidence type="ECO:0000313" key="4">
    <source>
        <dbReference type="EMBL" id="CAE7204943.1"/>
    </source>
</evidence>